<feature type="region of interest" description="Disordered" evidence="1">
    <location>
        <begin position="27"/>
        <end position="47"/>
    </location>
</feature>
<accession>A0A0N5ACB4</accession>
<name>A0A0N5ACB4_9BILA</name>
<dbReference type="Pfam" id="PF03564">
    <property type="entry name" value="DUF1759"/>
    <property type="match status" value="1"/>
</dbReference>
<sequence length="122" mass="13885">MEQLMQDARDLISQLEAYLNKSRRHVNDTITHDNGNDGGGVPGTGLHQPMKLPRLTLVRFSAYPAELPAFWTSFEKNDDQRTDLNDSNKLPYLRSVLDGPALDLIKGYKTTDENYKLLVQEH</sequence>
<protein>
    <submittedName>
        <fullName evidence="3">Uncharacterized protein</fullName>
    </submittedName>
</protein>
<dbReference type="WBParaSite" id="SMUV_0000179001-mRNA-1">
    <property type="protein sequence ID" value="SMUV_0000179001-mRNA-1"/>
    <property type="gene ID" value="SMUV_0000179001"/>
</dbReference>
<dbReference type="AlphaFoldDB" id="A0A0N5ACB4"/>
<dbReference type="InterPro" id="IPR005312">
    <property type="entry name" value="DUF1759"/>
</dbReference>
<evidence type="ECO:0000313" key="2">
    <source>
        <dbReference type="Proteomes" id="UP000046393"/>
    </source>
</evidence>
<evidence type="ECO:0000256" key="1">
    <source>
        <dbReference type="SAM" id="MobiDB-lite"/>
    </source>
</evidence>
<organism evidence="2 3">
    <name type="scientific">Syphacia muris</name>
    <dbReference type="NCBI Taxonomy" id="451379"/>
    <lineage>
        <taxon>Eukaryota</taxon>
        <taxon>Metazoa</taxon>
        <taxon>Ecdysozoa</taxon>
        <taxon>Nematoda</taxon>
        <taxon>Chromadorea</taxon>
        <taxon>Rhabditida</taxon>
        <taxon>Spirurina</taxon>
        <taxon>Oxyuridomorpha</taxon>
        <taxon>Oxyuroidea</taxon>
        <taxon>Oxyuridae</taxon>
        <taxon>Syphacia</taxon>
    </lineage>
</organism>
<reference evidence="3" key="1">
    <citation type="submission" date="2017-02" db="UniProtKB">
        <authorList>
            <consortium name="WormBaseParasite"/>
        </authorList>
    </citation>
    <scope>IDENTIFICATION</scope>
</reference>
<evidence type="ECO:0000313" key="3">
    <source>
        <dbReference type="WBParaSite" id="SMUV_0000179001-mRNA-1"/>
    </source>
</evidence>
<keyword evidence="2" id="KW-1185">Reference proteome</keyword>
<dbReference type="Proteomes" id="UP000046393">
    <property type="component" value="Unplaced"/>
</dbReference>
<proteinExistence type="predicted"/>